<proteinExistence type="predicted"/>
<accession>A0A6G9J301</accession>
<comment type="caution">
    <text evidence="1">The sequence shown here is derived from an EMBL/GenBank/DDBJ whole genome shotgun (WGS) entry which is preliminary data.</text>
</comment>
<reference evidence="1 2" key="1">
    <citation type="submission" date="2020-08" db="EMBL/GenBank/DDBJ databases">
        <title>Genomic Encyclopedia of Type Strains, Phase IV (KMG-IV): sequencing the most valuable type-strain genomes for metagenomic binning, comparative biology and taxonomic classification.</title>
        <authorList>
            <person name="Goeker M."/>
        </authorList>
    </citation>
    <scope>NUCLEOTIDE SEQUENCE [LARGE SCALE GENOMIC DNA]</scope>
    <source>
        <strain evidence="1 2">DSM 14590</strain>
    </source>
</reference>
<evidence type="ECO:0000313" key="1">
    <source>
        <dbReference type="EMBL" id="MBB3870297.1"/>
    </source>
</evidence>
<sequence>MERSKSKEVHRVTNVEFVRVCKSYDGKKYVIHDLNASIESGEFFVLVGPSRCLKR</sequence>
<dbReference type="Proteomes" id="UP000613002">
    <property type="component" value="Unassembled WGS sequence"/>
</dbReference>
<dbReference type="Gene3D" id="3.40.50.300">
    <property type="entry name" value="P-loop containing nucleotide triphosphate hydrolases"/>
    <property type="match status" value="1"/>
</dbReference>
<keyword evidence="1" id="KW-0762">Sugar transport</keyword>
<dbReference type="RefSeq" id="WP_156482456.1">
    <property type="nucleotide sequence ID" value="NZ_BDAQ01000021.1"/>
</dbReference>
<name>A0A6G9J301_9BACL</name>
<evidence type="ECO:0000313" key="2">
    <source>
        <dbReference type="Proteomes" id="UP000613002"/>
    </source>
</evidence>
<keyword evidence="1" id="KW-0813">Transport</keyword>
<dbReference type="SUPFAM" id="SSF52540">
    <property type="entry name" value="P-loop containing nucleoside triphosphate hydrolases"/>
    <property type="match status" value="1"/>
</dbReference>
<gene>
    <name evidence="1" type="ORF">HNR78_003200</name>
</gene>
<keyword evidence="2" id="KW-1185">Reference proteome</keyword>
<organism evidence="1 2">
    <name type="scientific">Parageobacillus toebii NBRC 107807</name>
    <dbReference type="NCBI Taxonomy" id="1223503"/>
    <lineage>
        <taxon>Bacteria</taxon>
        <taxon>Bacillati</taxon>
        <taxon>Bacillota</taxon>
        <taxon>Bacilli</taxon>
        <taxon>Bacillales</taxon>
        <taxon>Anoxybacillaceae</taxon>
        <taxon>Parageobacillus</taxon>
    </lineage>
</organism>
<protein>
    <submittedName>
        <fullName evidence="1">ABC-type sugar transport system ATPase subunit</fullName>
    </submittedName>
</protein>
<dbReference type="AlphaFoldDB" id="A0A6G9J301"/>
<dbReference type="EMBL" id="JACICZ010000019">
    <property type="protein sequence ID" value="MBB3870297.1"/>
    <property type="molecule type" value="Genomic_DNA"/>
</dbReference>
<dbReference type="InterPro" id="IPR027417">
    <property type="entry name" value="P-loop_NTPase"/>
</dbReference>